<evidence type="ECO:0000259" key="1">
    <source>
        <dbReference type="PROSITE" id="PS51819"/>
    </source>
</evidence>
<gene>
    <name evidence="2" type="ORF">BK138_24280</name>
</gene>
<dbReference type="SUPFAM" id="SSF54593">
    <property type="entry name" value="Glyoxalase/Bleomycin resistance protein/Dihydroxybiphenyl dioxygenase"/>
    <property type="match status" value="1"/>
</dbReference>
<proteinExistence type="predicted"/>
<dbReference type="STRING" id="297318.BK138_24280"/>
<dbReference type="Proteomes" id="UP000187172">
    <property type="component" value="Unassembled WGS sequence"/>
</dbReference>
<dbReference type="InterPro" id="IPR037523">
    <property type="entry name" value="VOC_core"/>
</dbReference>
<dbReference type="InterPro" id="IPR004360">
    <property type="entry name" value="Glyas_Fos-R_dOase_dom"/>
</dbReference>
<name>A0A1R1EJF3_9BACL</name>
<keyword evidence="3" id="KW-1185">Reference proteome</keyword>
<reference evidence="2 3" key="1">
    <citation type="submission" date="2016-11" db="EMBL/GenBank/DDBJ databases">
        <title>Paenibacillus species isolates.</title>
        <authorList>
            <person name="Beno S.M."/>
        </authorList>
    </citation>
    <scope>NUCLEOTIDE SEQUENCE [LARGE SCALE GENOMIC DNA]</scope>
    <source>
        <strain evidence="2 3">FSL R5-0378</strain>
    </source>
</reference>
<evidence type="ECO:0000313" key="3">
    <source>
        <dbReference type="Proteomes" id="UP000187172"/>
    </source>
</evidence>
<evidence type="ECO:0000313" key="2">
    <source>
        <dbReference type="EMBL" id="OMF51951.1"/>
    </source>
</evidence>
<dbReference type="Gene3D" id="3.10.180.10">
    <property type="entry name" value="2,3-Dihydroxybiphenyl 1,2-Dioxygenase, domain 1"/>
    <property type="match status" value="1"/>
</dbReference>
<dbReference type="RefSeq" id="WP_076173377.1">
    <property type="nucleotide sequence ID" value="NZ_MRTP01000008.1"/>
</dbReference>
<comment type="caution">
    <text evidence="2">The sequence shown here is derived from an EMBL/GenBank/DDBJ whole genome shotgun (WGS) entry which is preliminary data.</text>
</comment>
<dbReference type="EMBL" id="MRTP01000008">
    <property type="protein sequence ID" value="OMF51951.1"/>
    <property type="molecule type" value="Genomic_DNA"/>
</dbReference>
<dbReference type="Pfam" id="PF00903">
    <property type="entry name" value="Glyoxalase"/>
    <property type="match status" value="1"/>
</dbReference>
<dbReference type="InterPro" id="IPR029068">
    <property type="entry name" value="Glyas_Bleomycin-R_OHBP_Dase"/>
</dbReference>
<organism evidence="2 3">
    <name type="scientific">Paenibacillus rhizosphaerae</name>
    <dbReference type="NCBI Taxonomy" id="297318"/>
    <lineage>
        <taxon>Bacteria</taxon>
        <taxon>Bacillati</taxon>
        <taxon>Bacillota</taxon>
        <taxon>Bacilli</taxon>
        <taxon>Bacillales</taxon>
        <taxon>Paenibacillaceae</taxon>
        <taxon>Paenibacillus</taxon>
    </lineage>
</organism>
<dbReference type="AlphaFoldDB" id="A0A1R1EJF3"/>
<sequence length="124" mass="14013">MNQAAFSGPSMVLLVRDIEKSIDFYKKLGFSYELVGGPVVQHVHMTRDKVTFILHQAADPEDVKPFSSVKGGLYFDAFCYTNVRQLLEEIKDKEIPIVQGPDLNDFFSEFTIQDIDGYRIAFGG</sequence>
<protein>
    <submittedName>
        <fullName evidence="2">Bleomycin resistance protein</fullName>
    </submittedName>
</protein>
<feature type="domain" description="VOC" evidence="1">
    <location>
        <begin position="7"/>
        <end position="124"/>
    </location>
</feature>
<accession>A0A1R1EJF3</accession>
<dbReference type="PROSITE" id="PS51819">
    <property type="entry name" value="VOC"/>
    <property type="match status" value="1"/>
</dbReference>